<reference evidence="1 2" key="1">
    <citation type="submission" date="2023-07" db="EMBL/GenBank/DDBJ databases">
        <title>Genomic Encyclopedia of Type Strains, Phase IV (KMG-IV): sequencing the most valuable type-strain genomes for metagenomic binning, comparative biology and taxonomic classification.</title>
        <authorList>
            <person name="Goeker M."/>
        </authorList>
    </citation>
    <scope>NUCLEOTIDE SEQUENCE [LARGE SCALE GENOMIC DNA]</scope>
    <source>
        <strain evidence="1 2">DSM 4006</strain>
    </source>
</reference>
<comment type="caution">
    <text evidence="1">The sequence shown here is derived from an EMBL/GenBank/DDBJ whole genome shotgun (WGS) entry which is preliminary data.</text>
</comment>
<protein>
    <submittedName>
        <fullName evidence="1">Uncharacterized protein (TIGR02678 family)</fullName>
    </submittedName>
</protein>
<sequence>MNASVRRKGPTRAEMKADLQAVAMALLSRPWLTKQEDPEAFLLIKDHFEYLRDWFYEHAGYSLFVTRWFAKLEKIPGVFRSWMGIDGFHQPRDYALFTYGLWYLEAKSDGEQFLLTEMVEAIRNHLLGMGFDVDWVLYDHRLSMVRALKKLRSLGVLTSIEGEETGWARDGADANVLYEASPLARYVLRRFPRELMAYGEIDELYEVEQTAMVPTSGDMVHSADVRSRRHKVFRRLLMEPVVYDFEWTEEERRYVQTQRSWMLSQMEEMVGLEGRRFREGLYFYWPELMAEVDLFPTQSAVSDVTMQFAAKLRELLMEDPQRYPRDEHGRLHLTRGEFEGILLSLRETSERYWTKDHREKSTTQLATDILGHMAEWNLAAQDGAGGVVLLPGLSRYCGTYDVIDGENKGA</sequence>
<dbReference type="InterPro" id="IPR013494">
    <property type="entry name" value="CHP02678"/>
</dbReference>
<dbReference type="Proteomes" id="UP001232973">
    <property type="component" value="Unassembled WGS sequence"/>
</dbReference>
<accession>A0ABT9XID2</accession>
<dbReference type="RefSeq" id="WP_274457239.1">
    <property type="nucleotide sequence ID" value="NZ_CP067097.1"/>
</dbReference>
<dbReference type="NCBIfam" id="TIGR02678">
    <property type="entry name" value="TIGR02678 family protein"/>
    <property type="match status" value="1"/>
</dbReference>
<evidence type="ECO:0000313" key="1">
    <source>
        <dbReference type="EMBL" id="MDQ0189875.1"/>
    </source>
</evidence>
<proteinExistence type="predicted"/>
<keyword evidence="2" id="KW-1185">Reference proteome</keyword>
<dbReference type="EMBL" id="JAUSTP010000011">
    <property type="protein sequence ID" value="MDQ0189875.1"/>
    <property type="molecule type" value="Genomic_DNA"/>
</dbReference>
<gene>
    <name evidence="1" type="ORF">J2S03_001722</name>
</gene>
<organism evidence="1 2">
    <name type="scientific">Alicyclobacillus cycloheptanicus</name>
    <dbReference type="NCBI Taxonomy" id="1457"/>
    <lineage>
        <taxon>Bacteria</taxon>
        <taxon>Bacillati</taxon>
        <taxon>Bacillota</taxon>
        <taxon>Bacilli</taxon>
        <taxon>Bacillales</taxon>
        <taxon>Alicyclobacillaceae</taxon>
        <taxon>Alicyclobacillus</taxon>
    </lineage>
</organism>
<name>A0ABT9XID2_9BACL</name>
<evidence type="ECO:0000313" key="2">
    <source>
        <dbReference type="Proteomes" id="UP001232973"/>
    </source>
</evidence>
<dbReference type="Pfam" id="PF09661">
    <property type="entry name" value="DUF2398"/>
    <property type="match status" value="1"/>
</dbReference>